<reference evidence="2 3" key="1">
    <citation type="journal article" date="2017" name="Nat. Ecol. Evol.">
        <title>Scallop genome provides insights into evolution of bilaterian karyotype and development.</title>
        <authorList>
            <person name="Wang S."/>
            <person name="Zhang J."/>
            <person name="Jiao W."/>
            <person name="Li J."/>
            <person name="Xun X."/>
            <person name="Sun Y."/>
            <person name="Guo X."/>
            <person name="Huan P."/>
            <person name="Dong B."/>
            <person name="Zhang L."/>
            <person name="Hu X."/>
            <person name="Sun X."/>
            <person name="Wang J."/>
            <person name="Zhao C."/>
            <person name="Wang Y."/>
            <person name="Wang D."/>
            <person name="Huang X."/>
            <person name="Wang R."/>
            <person name="Lv J."/>
            <person name="Li Y."/>
            <person name="Zhang Z."/>
            <person name="Liu B."/>
            <person name="Lu W."/>
            <person name="Hui Y."/>
            <person name="Liang J."/>
            <person name="Zhou Z."/>
            <person name="Hou R."/>
            <person name="Li X."/>
            <person name="Liu Y."/>
            <person name="Li H."/>
            <person name="Ning X."/>
            <person name="Lin Y."/>
            <person name="Zhao L."/>
            <person name="Xing Q."/>
            <person name="Dou J."/>
            <person name="Li Y."/>
            <person name="Mao J."/>
            <person name="Guo H."/>
            <person name="Dou H."/>
            <person name="Li T."/>
            <person name="Mu C."/>
            <person name="Jiang W."/>
            <person name="Fu Q."/>
            <person name="Fu X."/>
            <person name="Miao Y."/>
            <person name="Liu J."/>
            <person name="Yu Q."/>
            <person name="Li R."/>
            <person name="Liao H."/>
            <person name="Li X."/>
            <person name="Kong Y."/>
            <person name="Jiang Z."/>
            <person name="Chourrout D."/>
            <person name="Li R."/>
            <person name="Bao Z."/>
        </authorList>
    </citation>
    <scope>NUCLEOTIDE SEQUENCE [LARGE SCALE GENOMIC DNA]</scope>
    <source>
        <strain evidence="2 3">PY_sf001</strain>
    </source>
</reference>
<protein>
    <submittedName>
        <fullName evidence="2">Uncharacterized protein</fullName>
    </submittedName>
</protein>
<dbReference type="AlphaFoldDB" id="A0A210QS84"/>
<comment type="caution">
    <text evidence="2">The sequence shown here is derived from an EMBL/GenBank/DDBJ whole genome shotgun (WGS) entry which is preliminary data.</text>
</comment>
<name>A0A210QS84_MIZYE</name>
<gene>
    <name evidence="2" type="ORF">KP79_PYT04607</name>
</gene>
<feature type="region of interest" description="Disordered" evidence="1">
    <location>
        <begin position="102"/>
        <end position="184"/>
    </location>
</feature>
<dbReference type="Proteomes" id="UP000242188">
    <property type="component" value="Unassembled WGS sequence"/>
</dbReference>
<evidence type="ECO:0000313" key="3">
    <source>
        <dbReference type="Proteomes" id="UP000242188"/>
    </source>
</evidence>
<organism evidence="2 3">
    <name type="scientific">Mizuhopecten yessoensis</name>
    <name type="common">Japanese scallop</name>
    <name type="synonym">Patinopecten yessoensis</name>
    <dbReference type="NCBI Taxonomy" id="6573"/>
    <lineage>
        <taxon>Eukaryota</taxon>
        <taxon>Metazoa</taxon>
        <taxon>Spiralia</taxon>
        <taxon>Lophotrochozoa</taxon>
        <taxon>Mollusca</taxon>
        <taxon>Bivalvia</taxon>
        <taxon>Autobranchia</taxon>
        <taxon>Pteriomorphia</taxon>
        <taxon>Pectinida</taxon>
        <taxon>Pectinoidea</taxon>
        <taxon>Pectinidae</taxon>
        <taxon>Mizuhopecten</taxon>
    </lineage>
</organism>
<sequence>MLMESVNFARKFAIERSKEQYSMIGGDCMATLVEKPPDLGADIESKSPIDVDINDLKGIQVKEAKFGKHGVLQIKNATAIHVTTPMIPEAIVKTEKGVIGKPPIVRKSKKNDYPDDRTEGRSTRPGSEITIPDSRSRDDRDSDVGNDKMGRIKSPMSVQVERKQPPNNTPASRAFSDYTRNSGGSTKYHVMVPGQGHIDPLPSPSKRMHQNSRTRRVPAKLIRLATVTFSARTKPASRGQGSSLYYEEPKKPTKVIGWDVANNARPPLRVDMEGPGPCSYSPCNKPLGETNAPSWTFRAKCAPEKAGGARTSWEKPWFQSPHIWQTKTDFFNDTSWPTPNLYKQKSLLGPRQRTMTEAPSFTIGVRKEVSMNKAGSSKEPSPNEYEKDTADKLVHQRGPSYSHQFRRSGTVLWPSIEKTPGPAAYTPVYAQNKTSGPAFTIRSIRRDASHSLGPNSAF</sequence>
<keyword evidence="3" id="KW-1185">Reference proteome</keyword>
<dbReference type="Pfam" id="PF07004">
    <property type="entry name" value="SHIPPO-rpt"/>
    <property type="match status" value="1"/>
</dbReference>
<dbReference type="OrthoDB" id="406368at2759"/>
<feature type="compositionally biased region" description="Basic and acidic residues" evidence="1">
    <location>
        <begin position="110"/>
        <end position="122"/>
    </location>
</feature>
<feature type="compositionally biased region" description="Basic and acidic residues" evidence="1">
    <location>
        <begin position="134"/>
        <end position="150"/>
    </location>
</feature>
<evidence type="ECO:0000256" key="1">
    <source>
        <dbReference type="SAM" id="MobiDB-lite"/>
    </source>
</evidence>
<accession>A0A210QS84</accession>
<dbReference type="EMBL" id="NEDP02002202">
    <property type="protein sequence ID" value="OWF51591.1"/>
    <property type="molecule type" value="Genomic_DNA"/>
</dbReference>
<dbReference type="InterPro" id="IPR010736">
    <property type="entry name" value="SHIPPO-rpt"/>
</dbReference>
<evidence type="ECO:0000313" key="2">
    <source>
        <dbReference type="EMBL" id="OWF51591.1"/>
    </source>
</evidence>
<proteinExistence type="predicted"/>